<comment type="similarity">
    <text evidence="1">Belongs to the bacterial solute-binding protein ModA family.</text>
</comment>
<evidence type="ECO:0000256" key="2">
    <source>
        <dbReference type="ARBA" id="ARBA00022505"/>
    </source>
</evidence>
<proteinExistence type="inferred from homology"/>
<dbReference type="PANTHER" id="PTHR30632:SF14">
    <property type="entry name" value="TUNGSTATE_MOLYBDATE_CHROMATE-BINDING PROTEIN MODA"/>
    <property type="match status" value="1"/>
</dbReference>
<evidence type="ECO:0000313" key="8">
    <source>
        <dbReference type="EMBL" id="MBC2770136.1"/>
    </source>
</evidence>
<dbReference type="Proteomes" id="UP000545386">
    <property type="component" value="Unassembled WGS sequence"/>
</dbReference>
<feature type="binding site" evidence="6">
    <location>
        <position position="60"/>
    </location>
    <ligand>
        <name>molybdate</name>
        <dbReference type="ChEBI" id="CHEBI:36264"/>
    </ligand>
</feature>
<accession>A0A842HPK0</accession>
<dbReference type="GO" id="GO:0015689">
    <property type="term" value="P:molybdate ion transport"/>
    <property type="evidence" value="ECO:0007669"/>
    <property type="project" value="InterPro"/>
</dbReference>
<dbReference type="GO" id="GO:1901359">
    <property type="term" value="F:tungstate binding"/>
    <property type="evidence" value="ECO:0007669"/>
    <property type="project" value="UniProtKB-ARBA"/>
</dbReference>
<dbReference type="InterPro" id="IPR005950">
    <property type="entry name" value="ModA"/>
</dbReference>
<dbReference type="GO" id="GO:0030973">
    <property type="term" value="F:molybdate ion binding"/>
    <property type="evidence" value="ECO:0007669"/>
    <property type="project" value="InterPro"/>
</dbReference>
<keyword evidence="9" id="KW-1185">Reference proteome</keyword>
<evidence type="ECO:0000256" key="6">
    <source>
        <dbReference type="PIRSR" id="PIRSR004846-1"/>
    </source>
</evidence>
<keyword evidence="3 6" id="KW-0479">Metal-binding</keyword>
<comment type="subunit">
    <text evidence="5">The complex is composed of two ATP-binding proteins (ModC), two transmembrane proteins (ModB) and a solute-binding protein (ModA).</text>
</comment>
<gene>
    <name evidence="8" type="primary">modA</name>
    <name evidence="8" type="ORF">GTU67_09460</name>
</gene>
<dbReference type="PANTHER" id="PTHR30632">
    <property type="entry name" value="MOLYBDATE-BINDING PERIPLASMIC PROTEIN"/>
    <property type="match status" value="1"/>
</dbReference>
<evidence type="ECO:0000256" key="5">
    <source>
        <dbReference type="ARBA" id="ARBA00062515"/>
    </source>
</evidence>
<dbReference type="EMBL" id="JACJUU010000006">
    <property type="protein sequence ID" value="MBC2770136.1"/>
    <property type="molecule type" value="Genomic_DNA"/>
</dbReference>
<evidence type="ECO:0000256" key="4">
    <source>
        <dbReference type="ARBA" id="ARBA00022729"/>
    </source>
</evidence>
<dbReference type="AlphaFoldDB" id="A0A842HPK0"/>
<feature type="binding site" evidence="6">
    <location>
        <position position="168"/>
    </location>
    <ligand>
        <name>molybdate</name>
        <dbReference type="ChEBI" id="CHEBI:36264"/>
    </ligand>
</feature>
<name>A0A842HPK0_9BURK</name>
<evidence type="ECO:0000256" key="1">
    <source>
        <dbReference type="ARBA" id="ARBA00009175"/>
    </source>
</evidence>
<evidence type="ECO:0000256" key="7">
    <source>
        <dbReference type="SAM" id="SignalP"/>
    </source>
</evidence>
<protein>
    <submittedName>
        <fullName evidence="8">Molybdate ABC transporter substrate-binding protein</fullName>
    </submittedName>
</protein>
<evidence type="ECO:0000313" key="9">
    <source>
        <dbReference type="Proteomes" id="UP000545386"/>
    </source>
</evidence>
<dbReference type="CDD" id="cd13539">
    <property type="entry name" value="PBP2_AvModA"/>
    <property type="match status" value="1"/>
</dbReference>
<feature type="chain" id="PRO_5032698681" evidence="7">
    <location>
        <begin position="24"/>
        <end position="255"/>
    </location>
</feature>
<dbReference type="FunFam" id="3.40.190.10:FF:000035">
    <property type="entry name" value="Molybdate ABC transporter substrate-binding protein"/>
    <property type="match status" value="1"/>
</dbReference>
<dbReference type="Gene3D" id="3.40.190.10">
    <property type="entry name" value="Periplasmic binding protein-like II"/>
    <property type="match status" value="2"/>
</dbReference>
<dbReference type="SUPFAM" id="SSF53850">
    <property type="entry name" value="Periplasmic binding protein-like II"/>
    <property type="match status" value="1"/>
</dbReference>
<organism evidence="8 9">
    <name type="scientific">Pusillimonas minor</name>
    <dbReference type="NCBI Taxonomy" id="2697024"/>
    <lineage>
        <taxon>Bacteria</taxon>
        <taxon>Pseudomonadati</taxon>
        <taxon>Pseudomonadota</taxon>
        <taxon>Betaproteobacteria</taxon>
        <taxon>Burkholderiales</taxon>
        <taxon>Alcaligenaceae</taxon>
        <taxon>Pusillimonas</taxon>
    </lineage>
</organism>
<feature type="signal peptide" evidence="7">
    <location>
        <begin position="1"/>
        <end position="23"/>
    </location>
</feature>
<comment type="caution">
    <text evidence="8">The sequence shown here is derived from an EMBL/GenBank/DDBJ whole genome shotgun (WGS) entry which is preliminary data.</text>
</comment>
<evidence type="ECO:0000256" key="3">
    <source>
        <dbReference type="ARBA" id="ARBA00022723"/>
    </source>
</evidence>
<dbReference type="RefSeq" id="WP_185779831.1">
    <property type="nucleotide sequence ID" value="NZ_JACJUU010000006.1"/>
</dbReference>
<keyword evidence="4 7" id="KW-0732">Signal</keyword>
<dbReference type="NCBIfam" id="TIGR01256">
    <property type="entry name" value="modA"/>
    <property type="match status" value="1"/>
</dbReference>
<sequence length="255" mass="26861">MKLFRRLASATLLALAGTQAATAQSVAVAVAANFTAPMQKIAALFEAETGYTAALAFGSTGRFYAQIKNGAPFDVLLAADEKTPAKLVEDGLALAPTRTTYAVGKLVLYSRRPSVVDDKGDVLKQVQTGKIAMADPKLAPYGLAAQQTLQALGVYEQLEPRLVMGESIGQAYQFVATENALMGFVALSQVSAPGQTQPGSSWVVPQALYDPIRQDAVVLARGKNNPAALALLKFLQSQAAHDVIRSYGYGLGTTP</sequence>
<keyword evidence="2 6" id="KW-0500">Molybdenum</keyword>
<dbReference type="InterPro" id="IPR050682">
    <property type="entry name" value="ModA/WtpA"/>
</dbReference>
<dbReference type="Pfam" id="PF13531">
    <property type="entry name" value="SBP_bac_11"/>
    <property type="match status" value="1"/>
</dbReference>
<dbReference type="InterPro" id="IPR044084">
    <property type="entry name" value="AvModA-like_subst-bd"/>
</dbReference>
<dbReference type="GO" id="GO:0046872">
    <property type="term" value="F:metal ion binding"/>
    <property type="evidence" value="ECO:0007669"/>
    <property type="project" value="UniProtKB-KW"/>
</dbReference>
<dbReference type="PIRSF" id="PIRSF004846">
    <property type="entry name" value="ModA"/>
    <property type="match status" value="1"/>
</dbReference>
<reference evidence="8 9" key="1">
    <citation type="submission" date="2020-08" db="EMBL/GenBank/DDBJ databases">
        <title>Paraeoetvoesia sp. YC-7-48 draft genome sequence.</title>
        <authorList>
            <person name="Yao L."/>
        </authorList>
    </citation>
    <scope>NUCLEOTIDE SEQUENCE [LARGE SCALE GENOMIC DNA]</scope>
    <source>
        <strain evidence="9">YC-7-48</strain>
    </source>
</reference>